<feature type="transmembrane region" description="Helical" evidence="1">
    <location>
        <begin position="217"/>
        <end position="239"/>
    </location>
</feature>
<reference evidence="2 3" key="1">
    <citation type="journal article" date="2018" name="Cell">
        <title>The Chara Genome: Secondary Complexity and Implications for Plant Terrestrialization.</title>
        <authorList>
            <person name="Nishiyama T."/>
            <person name="Sakayama H."/>
            <person name="Vries J.D."/>
            <person name="Buschmann H."/>
            <person name="Saint-Marcoux D."/>
            <person name="Ullrich K.K."/>
            <person name="Haas F.B."/>
            <person name="Vanderstraeten L."/>
            <person name="Becker D."/>
            <person name="Lang D."/>
            <person name="Vosolsobe S."/>
            <person name="Rombauts S."/>
            <person name="Wilhelmsson P.K.I."/>
            <person name="Janitza P."/>
            <person name="Kern R."/>
            <person name="Heyl A."/>
            <person name="Rumpler F."/>
            <person name="Villalobos L.I.A.C."/>
            <person name="Clay J.M."/>
            <person name="Skokan R."/>
            <person name="Toyoda A."/>
            <person name="Suzuki Y."/>
            <person name="Kagoshima H."/>
            <person name="Schijlen E."/>
            <person name="Tajeshwar N."/>
            <person name="Catarino B."/>
            <person name="Hetherington A.J."/>
            <person name="Saltykova A."/>
            <person name="Bonnot C."/>
            <person name="Breuninger H."/>
            <person name="Symeonidi A."/>
            <person name="Radhakrishnan G.V."/>
            <person name="Van Nieuwerburgh F."/>
            <person name="Deforce D."/>
            <person name="Chang C."/>
            <person name="Karol K.G."/>
            <person name="Hedrich R."/>
            <person name="Ulvskov P."/>
            <person name="Glockner G."/>
            <person name="Delwiche C.F."/>
            <person name="Petrasek J."/>
            <person name="Van de Peer Y."/>
            <person name="Friml J."/>
            <person name="Beilby M."/>
            <person name="Dolan L."/>
            <person name="Kohara Y."/>
            <person name="Sugano S."/>
            <person name="Fujiyama A."/>
            <person name="Delaux P.-M."/>
            <person name="Quint M."/>
            <person name="TheiBen G."/>
            <person name="Hagemann M."/>
            <person name="Harholt J."/>
            <person name="Dunand C."/>
            <person name="Zachgo S."/>
            <person name="Langdale J."/>
            <person name="Maumus F."/>
            <person name="Straeten D.V.D."/>
            <person name="Gould S.B."/>
            <person name="Rensing S.A."/>
        </authorList>
    </citation>
    <scope>NUCLEOTIDE SEQUENCE [LARGE SCALE GENOMIC DNA]</scope>
    <source>
        <strain evidence="2 3">S276</strain>
    </source>
</reference>
<proteinExistence type="predicted"/>
<keyword evidence="3" id="KW-1185">Reference proteome</keyword>
<keyword evidence="1" id="KW-0812">Transmembrane</keyword>
<dbReference type="AlphaFoldDB" id="A0A388KKZ9"/>
<comment type="caution">
    <text evidence="2">The sequence shown here is derived from an EMBL/GenBank/DDBJ whole genome shotgun (WGS) entry which is preliminary data.</text>
</comment>
<accession>A0A388KKZ9</accession>
<gene>
    <name evidence="2" type="ORF">CBR_g8006</name>
</gene>
<name>A0A388KKZ9_CHABU</name>
<organism evidence="2 3">
    <name type="scientific">Chara braunii</name>
    <name type="common">Braun's stonewort</name>
    <dbReference type="NCBI Taxonomy" id="69332"/>
    <lineage>
        <taxon>Eukaryota</taxon>
        <taxon>Viridiplantae</taxon>
        <taxon>Streptophyta</taxon>
        <taxon>Charophyceae</taxon>
        <taxon>Charales</taxon>
        <taxon>Characeae</taxon>
        <taxon>Chara</taxon>
    </lineage>
</organism>
<feature type="transmembrane region" description="Helical" evidence="1">
    <location>
        <begin position="251"/>
        <end position="270"/>
    </location>
</feature>
<dbReference type="Gramene" id="GBG70707">
    <property type="protein sequence ID" value="GBG70707"/>
    <property type="gene ID" value="CBR_g8006"/>
</dbReference>
<protein>
    <submittedName>
        <fullName evidence="2">Uncharacterized protein</fullName>
    </submittedName>
</protein>
<dbReference type="EMBL" id="BFEA01000135">
    <property type="protein sequence ID" value="GBG70707.1"/>
    <property type="molecule type" value="Genomic_DNA"/>
</dbReference>
<keyword evidence="1" id="KW-1133">Transmembrane helix</keyword>
<evidence type="ECO:0000313" key="2">
    <source>
        <dbReference type="EMBL" id="GBG70707.1"/>
    </source>
</evidence>
<sequence>MADCASEFPFHRSLVKNRLMLVNELGEGALIDRMYHIFDDTKVLIMIALPIRDKNFVSDQVAHASLILFSTIAFCSSVEFPKETWIPRDVRVPAAVDYLVVLEPAAVAVVPVVVRGGVPEHSAVVSVAAGLPVRAAAMHAVCLVPAAGYSVPGAVLQPASPAPSPVLSAFGGSAGWALVSEVAARGKSSAAHRVAGPAASRVWGRAMMVALLRRLGWRVRVGAAIQGPAAVIVLSVTIVVVGEAEVARRRLLSALLVLQPLVMLGSLIRWV</sequence>
<evidence type="ECO:0000256" key="1">
    <source>
        <dbReference type="SAM" id="Phobius"/>
    </source>
</evidence>
<dbReference type="Proteomes" id="UP000265515">
    <property type="component" value="Unassembled WGS sequence"/>
</dbReference>
<keyword evidence="1" id="KW-0472">Membrane</keyword>
<evidence type="ECO:0000313" key="3">
    <source>
        <dbReference type="Proteomes" id="UP000265515"/>
    </source>
</evidence>